<comment type="caution">
    <text evidence="1">The sequence shown here is derived from an EMBL/GenBank/DDBJ whole genome shotgun (WGS) entry which is preliminary data.</text>
</comment>
<proteinExistence type="predicted"/>
<sequence>MTGRVVGIDGCPTGWIAVSIRPEGPLEPVVRIVSRFAELIEDPENVILAVDMPIGLPDFVGPEGRGPERLVRQRLGLRQSSVFSVPARRAVMTEDYREACAMASATPEPPRMVAKQCFHIFPKIREIDAAMTPALEARVFEVHPELAFWRLNGGSEMSVPKKVKSRPNPAGLDQRRALLVHHGYLPESLARPPRGAGADDLLDASANALIARRILRGEAESFPPEPARDAKGLRIAIWA</sequence>
<gene>
    <name evidence="1" type="ORF">ACFPP9_22635</name>
</gene>
<organism evidence="1 2">
    <name type="scientific">Kaistia terrae</name>
    <dbReference type="NCBI Taxonomy" id="537017"/>
    <lineage>
        <taxon>Bacteria</taxon>
        <taxon>Pseudomonadati</taxon>
        <taxon>Pseudomonadota</taxon>
        <taxon>Alphaproteobacteria</taxon>
        <taxon>Hyphomicrobiales</taxon>
        <taxon>Kaistiaceae</taxon>
        <taxon>Kaistia</taxon>
    </lineage>
</organism>
<dbReference type="Proteomes" id="UP001596150">
    <property type="component" value="Unassembled WGS sequence"/>
</dbReference>
<dbReference type="RefSeq" id="WP_266344645.1">
    <property type="nucleotide sequence ID" value="NZ_JAPKNH010000005.1"/>
</dbReference>
<evidence type="ECO:0000313" key="2">
    <source>
        <dbReference type="Proteomes" id="UP001596150"/>
    </source>
</evidence>
<keyword evidence="2" id="KW-1185">Reference proteome</keyword>
<dbReference type="Pfam" id="PF04250">
    <property type="entry name" value="DUF429"/>
    <property type="match status" value="1"/>
</dbReference>
<reference evidence="2" key="1">
    <citation type="journal article" date="2019" name="Int. J. Syst. Evol. Microbiol.">
        <title>The Global Catalogue of Microorganisms (GCM) 10K type strain sequencing project: providing services to taxonomists for standard genome sequencing and annotation.</title>
        <authorList>
            <consortium name="The Broad Institute Genomics Platform"/>
            <consortium name="The Broad Institute Genome Sequencing Center for Infectious Disease"/>
            <person name="Wu L."/>
            <person name="Ma J."/>
        </authorList>
    </citation>
    <scope>NUCLEOTIDE SEQUENCE [LARGE SCALE GENOMIC DNA]</scope>
    <source>
        <strain evidence="2">KACC 12633</strain>
    </source>
</reference>
<evidence type="ECO:0000313" key="1">
    <source>
        <dbReference type="EMBL" id="MFC5518588.1"/>
    </source>
</evidence>
<dbReference type="InterPro" id="IPR007362">
    <property type="entry name" value="DUF429"/>
</dbReference>
<accession>A0ABW0Q2L9</accession>
<dbReference type="EMBL" id="JBHSML010000014">
    <property type="protein sequence ID" value="MFC5518588.1"/>
    <property type="molecule type" value="Genomic_DNA"/>
</dbReference>
<name>A0ABW0Q2L9_9HYPH</name>
<protein>
    <submittedName>
        <fullName evidence="1">DUF429 domain-containing protein</fullName>
    </submittedName>
</protein>